<evidence type="ECO:0000256" key="10">
    <source>
        <dbReference type="SAM" id="MobiDB-lite"/>
    </source>
</evidence>
<dbReference type="InterPro" id="IPR015424">
    <property type="entry name" value="PyrdxlP-dep_Trfase"/>
</dbReference>
<feature type="region of interest" description="Disordered" evidence="10">
    <location>
        <begin position="1"/>
        <end position="21"/>
    </location>
</feature>
<dbReference type="Gene3D" id="3.90.1150.160">
    <property type="match status" value="1"/>
</dbReference>
<dbReference type="InterPro" id="IPR002129">
    <property type="entry name" value="PyrdxlP-dep_de-COase"/>
</dbReference>
<accession>A0AAU4K4C1</accession>
<dbReference type="PANTHER" id="PTHR43321">
    <property type="entry name" value="GLUTAMATE DECARBOXYLASE"/>
    <property type="match status" value="1"/>
</dbReference>
<dbReference type="GO" id="GO:0004351">
    <property type="term" value="F:glutamate decarboxylase activity"/>
    <property type="evidence" value="ECO:0007669"/>
    <property type="project" value="UniProtKB-EC"/>
</dbReference>
<comment type="catalytic activity">
    <reaction evidence="6 9">
        <text>L-glutamate + H(+) = 4-aminobutanoate + CO2</text>
        <dbReference type="Rhea" id="RHEA:17785"/>
        <dbReference type="ChEBI" id="CHEBI:15378"/>
        <dbReference type="ChEBI" id="CHEBI:16526"/>
        <dbReference type="ChEBI" id="CHEBI:29985"/>
        <dbReference type="ChEBI" id="CHEBI:59888"/>
        <dbReference type="EC" id="4.1.1.15"/>
    </reaction>
</comment>
<dbReference type="EC" id="4.1.1.15" evidence="3 9"/>
<gene>
    <name evidence="11" type="ORF">OG579_03035</name>
</gene>
<keyword evidence="9" id="KW-0210">Decarboxylase</keyword>
<dbReference type="GO" id="GO:0030170">
    <property type="term" value="F:pyridoxal phosphate binding"/>
    <property type="evidence" value="ECO:0007669"/>
    <property type="project" value="InterPro"/>
</dbReference>
<sequence length="468" mass="51294">MADTNEPSHRHPAAGTPVDTHLAPAYTGRLSMQRVPALRMPEESMDPDAAYRFIHDEMMFDGASRMNLATFVTTWMDPQAERLMAETFDKNMIDKDEYPATSAIESRCVSMVADLFNAPDLDPADPSSAVGVSTIGSSEAVMLAGLALKWRWRARGTGSGTPNLVLGSNVQVVWEKFCRYFDVEAKYLPVERGRYVITPEQVTEAVDENTIGVVAILGTTFTGELEPVAEIVAVLDALADGGGPDVPVHVDAASGGFVVPFLDPDLEWDFRLPRVKSINASGHKYGLTYPGIGFAVWRTPEDLPDDLVFHVNYLGGDMPTFTLNFSRPGNQVIGQYYNFLRLGFAGYRSIMACLSETAQWLAHEIDSMDEFSVVTDGSAIPVIAFEMTGDHDFTVFDVSRALAAFGWQVPAYTMPDDATDVAVLRIVVREGFSADMARHLADNLRTAVAGLTQVRATGELPRRQHFAH</sequence>
<proteinExistence type="inferred from homology"/>
<reference evidence="11 12" key="1">
    <citation type="submission" date="2022-10" db="EMBL/GenBank/DDBJ databases">
        <title>The complete genomes of actinobacterial strains from the NBC collection.</title>
        <authorList>
            <person name="Joergensen T.S."/>
            <person name="Alvarez Arevalo M."/>
            <person name="Sterndorff E.B."/>
            <person name="Faurdal D."/>
            <person name="Vuksanovic O."/>
            <person name="Mourched A.-S."/>
            <person name="Charusanti P."/>
            <person name="Shaw S."/>
            <person name="Blin K."/>
            <person name="Weber T."/>
        </authorList>
    </citation>
    <scope>NUCLEOTIDE SEQUENCE [LARGE SCALE GENOMIC DNA]</scope>
    <source>
        <strain evidence="11 12">NBC_00319</strain>
    </source>
</reference>
<comment type="similarity">
    <text evidence="2 8">Belongs to the group II decarboxylase family.</text>
</comment>
<keyword evidence="5 8" id="KW-0456">Lyase</keyword>
<keyword evidence="12" id="KW-1185">Reference proteome</keyword>
<dbReference type="EMBL" id="CP108021">
    <property type="protein sequence ID" value="WUM20824.1"/>
    <property type="molecule type" value="Genomic_DNA"/>
</dbReference>
<evidence type="ECO:0000313" key="12">
    <source>
        <dbReference type="Proteomes" id="UP001432128"/>
    </source>
</evidence>
<dbReference type="FunFam" id="4.10.280.50:FF:000001">
    <property type="entry name" value="Glutamate decarboxylase"/>
    <property type="match status" value="1"/>
</dbReference>
<evidence type="ECO:0000256" key="3">
    <source>
        <dbReference type="ARBA" id="ARBA00012421"/>
    </source>
</evidence>
<evidence type="ECO:0000256" key="9">
    <source>
        <dbReference type="RuleBase" id="RU361171"/>
    </source>
</evidence>
<dbReference type="GO" id="GO:0004058">
    <property type="term" value="F:aromatic-L-amino-acid decarboxylase activity"/>
    <property type="evidence" value="ECO:0007669"/>
    <property type="project" value="UniProtKB-ARBA"/>
</dbReference>
<evidence type="ECO:0000256" key="1">
    <source>
        <dbReference type="ARBA" id="ARBA00001933"/>
    </source>
</evidence>
<comment type="cofactor">
    <cofactor evidence="1 7 8">
        <name>pyridoxal 5'-phosphate</name>
        <dbReference type="ChEBI" id="CHEBI:597326"/>
    </cofactor>
</comment>
<dbReference type="KEGG" id="whr:OG579_03035"/>
<dbReference type="NCBIfam" id="TIGR01788">
    <property type="entry name" value="Glu-decarb-GAD"/>
    <property type="match status" value="1"/>
</dbReference>
<evidence type="ECO:0000256" key="2">
    <source>
        <dbReference type="ARBA" id="ARBA00009533"/>
    </source>
</evidence>
<dbReference type="GO" id="GO:0006538">
    <property type="term" value="P:L-glutamate catabolic process"/>
    <property type="evidence" value="ECO:0007669"/>
    <property type="project" value="TreeGrafter"/>
</dbReference>
<organism evidence="11 12">
    <name type="scientific">Williamsia herbipolensis</name>
    <dbReference type="NCBI Taxonomy" id="1603258"/>
    <lineage>
        <taxon>Bacteria</taxon>
        <taxon>Bacillati</taxon>
        <taxon>Actinomycetota</taxon>
        <taxon>Actinomycetes</taxon>
        <taxon>Mycobacteriales</taxon>
        <taxon>Nocardiaceae</taxon>
        <taxon>Williamsia</taxon>
    </lineage>
</organism>
<dbReference type="Pfam" id="PF00282">
    <property type="entry name" value="Pyridoxal_deC"/>
    <property type="match status" value="1"/>
</dbReference>
<dbReference type="PANTHER" id="PTHR43321:SF3">
    <property type="entry name" value="GLUTAMATE DECARBOXYLASE"/>
    <property type="match status" value="1"/>
</dbReference>
<dbReference type="FunFam" id="3.40.640.10:FF:000017">
    <property type="entry name" value="Glutamate decarboxylase"/>
    <property type="match status" value="1"/>
</dbReference>
<name>A0AAU4K4C1_9NOCA</name>
<dbReference type="SUPFAM" id="SSF53383">
    <property type="entry name" value="PLP-dependent transferases"/>
    <property type="match status" value="1"/>
</dbReference>
<dbReference type="GO" id="GO:0005829">
    <property type="term" value="C:cytosol"/>
    <property type="evidence" value="ECO:0007669"/>
    <property type="project" value="TreeGrafter"/>
</dbReference>
<evidence type="ECO:0000256" key="6">
    <source>
        <dbReference type="ARBA" id="ARBA00048868"/>
    </source>
</evidence>
<feature type="modified residue" description="N6-(pyridoxal phosphate)lysine" evidence="7">
    <location>
        <position position="284"/>
    </location>
</feature>
<dbReference type="InterPro" id="IPR010107">
    <property type="entry name" value="Glutamate_decarboxylase"/>
</dbReference>
<dbReference type="Gene3D" id="4.10.280.50">
    <property type="match status" value="1"/>
</dbReference>
<evidence type="ECO:0000256" key="8">
    <source>
        <dbReference type="RuleBase" id="RU000382"/>
    </source>
</evidence>
<protein>
    <recommendedName>
        <fullName evidence="3 9">Glutamate decarboxylase</fullName>
        <ecNumber evidence="3 9">4.1.1.15</ecNumber>
    </recommendedName>
</protein>
<keyword evidence="4 7" id="KW-0663">Pyridoxal phosphate</keyword>
<dbReference type="Proteomes" id="UP001432128">
    <property type="component" value="Chromosome"/>
</dbReference>
<dbReference type="Gene3D" id="3.40.640.10">
    <property type="entry name" value="Type I PLP-dependent aspartate aminotransferase-like (Major domain)"/>
    <property type="match status" value="1"/>
</dbReference>
<dbReference type="RefSeq" id="WP_328858039.1">
    <property type="nucleotide sequence ID" value="NZ_CP108021.1"/>
</dbReference>
<evidence type="ECO:0000256" key="7">
    <source>
        <dbReference type="PIRSR" id="PIRSR602129-50"/>
    </source>
</evidence>
<dbReference type="InterPro" id="IPR015421">
    <property type="entry name" value="PyrdxlP-dep_Trfase_major"/>
</dbReference>
<dbReference type="AlphaFoldDB" id="A0AAU4K4C1"/>
<evidence type="ECO:0000313" key="11">
    <source>
        <dbReference type="EMBL" id="WUM20824.1"/>
    </source>
</evidence>
<evidence type="ECO:0000256" key="5">
    <source>
        <dbReference type="ARBA" id="ARBA00023239"/>
    </source>
</evidence>
<evidence type="ECO:0000256" key="4">
    <source>
        <dbReference type="ARBA" id="ARBA00022898"/>
    </source>
</evidence>